<reference evidence="2 3" key="1">
    <citation type="submission" date="2019-09" db="EMBL/GenBank/DDBJ databases">
        <title>A chromosome-level genome assembly of the Chinese tupelo Nyssa sinensis.</title>
        <authorList>
            <person name="Yang X."/>
            <person name="Kang M."/>
            <person name="Yang Y."/>
            <person name="Xiong H."/>
            <person name="Wang M."/>
            <person name="Zhang Z."/>
            <person name="Wang Z."/>
            <person name="Wu H."/>
            <person name="Ma T."/>
            <person name="Liu J."/>
            <person name="Xi Z."/>
        </authorList>
    </citation>
    <scope>NUCLEOTIDE SEQUENCE [LARGE SCALE GENOMIC DNA]</scope>
    <source>
        <strain evidence="2">J267</strain>
        <tissue evidence="2">Leaf</tissue>
    </source>
</reference>
<evidence type="ECO:0000256" key="1">
    <source>
        <dbReference type="SAM" id="MobiDB-lite"/>
    </source>
</evidence>
<dbReference type="EMBL" id="CM018032">
    <property type="protein sequence ID" value="KAA8546240.1"/>
    <property type="molecule type" value="Genomic_DNA"/>
</dbReference>
<proteinExistence type="predicted"/>
<dbReference type="AlphaFoldDB" id="A0A5J5BW01"/>
<sequence length="70" mass="8245">MKLNLVNSCPKFPYKYDFSETERSPLPPIFSKQKKQRQERRTKDPIRSTTHTLSLNSDEAKERAIFCLSL</sequence>
<dbReference type="Proteomes" id="UP000325577">
    <property type="component" value="Linkage Group LG1"/>
</dbReference>
<accession>A0A5J5BW01</accession>
<organism evidence="2 3">
    <name type="scientific">Nyssa sinensis</name>
    <dbReference type="NCBI Taxonomy" id="561372"/>
    <lineage>
        <taxon>Eukaryota</taxon>
        <taxon>Viridiplantae</taxon>
        <taxon>Streptophyta</taxon>
        <taxon>Embryophyta</taxon>
        <taxon>Tracheophyta</taxon>
        <taxon>Spermatophyta</taxon>
        <taxon>Magnoliopsida</taxon>
        <taxon>eudicotyledons</taxon>
        <taxon>Gunneridae</taxon>
        <taxon>Pentapetalae</taxon>
        <taxon>asterids</taxon>
        <taxon>Cornales</taxon>
        <taxon>Nyssaceae</taxon>
        <taxon>Nyssa</taxon>
    </lineage>
</organism>
<keyword evidence="3" id="KW-1185">Reference proteome</keyword>
<protein>
    <submittedName>
        <fullName evidence="2">Uncharacterized protein</fullName>
    </submittedName>
</protein>
<gene>
    <name evidence="2" type="ORF">F0562_003021</name>
</gene>
<evidence type="ECO:0000313" key="2">
    <source>
        <dbReference type="EMBL" id="KAA8546240.1"/>
    </source>
</evidence>
<evidence type="ECO:0000313" key="3">
    <source>
        <dbReference type="Proteomes" id="UP000325577"/>
    </source>
</evidence>
<feature type="region of interest" description="Disordered" evidence="1">
    <location>
        <begin position="18"/>
        <end position="55"/>
    </location>
</feature>
<name>A0A5J5BW01_9ASTE</name>